<evidence type="ECO:0000256" key="2">
    <source>
        <dbReference type="ARBA" id="ARBA00022771"/>
    </source>
</evidence>
<feature type="compositionally biased region" description="Basic residues" evidence="5">
    <location>
        <begin position="457"/>
        <end position="469"/>
    </location>
</feature>
<accession>A0AAD5T6Y7</accession>
<dbReference type="EMBL" id="JADGJH010000178">
    <property type="protein sequence ID" value="KAJ3134887.1"/>
    <property type="molecule type" value="Genomic_DNA"/>
</dbReference>
<dbReference type="AlphaFoldDB" id="A0AAD5T6Y7"/>
<dbReference type="CDD" id="cd07521">
    <property type="entry name" value="HAD_FCP1-like"/>
    <property type="match status" value="1"/>
</dbReference>
<dbReference type="InterPro" id="IPR023214">
    <property type="entry name" value="HAD_sf"/>
</dbReference>
<sequence>MDIIDRSIWRFDDSDEAEIDAHDARCLICTEGLSDAVRLAQCGHMFCRSCLYAWLLKGSRTCPCDRRPLSDESSDLLPAADSVRVFLQQCRIVCECGFAGKLADHHQPALSATVPRVSSESPIITCPLLACHFAHRGCTFVAADGTGRTLHSLECDKRDTICTSCFSIPDSYSDSLQLENSEVSPPSPETILHRQTCTFQHPLVDWSPSLKFCMTPTQVYRLINTQYHHIPEHDQPGVVYSAMQTASEITSFVSKYFFAPYSRCKHLFHRNLNLPNEHFCSTASYLDLAMRGFIVGFMETNGIPLTEPVSLLRKEGRPECLVVVGRNSEDEEEINIEIVDGRVKIAGGGRAHAQMLEITKQPHMDQINAQQQRQQQYIQQNLRDRDIALLRRRTSTASITTGTSPNIPHLAHLPHLSHLNHLPDDSFSSTESMSTTDFTTTGTDTDVSDSPSAAAVQKKRLVKRRRKLPSKSSELAKTKLSASYSYYTNQGLSFSIFSWLWWPFSWFGFSSASQSKRQSQQKPAQYKLPPKKTLVLDLDETLVHSTSTGSRHHDHIIEVLVDKHVCLYYVYKRPGVDAFLKKVSQWYKVVIFTASMPEYADPVIDWLDKDRTLISRRYFRQSCTLLDGGPHFTKDLSIVEPNLSMVVLLDNSPLSFAINPG</sequence>
<dbReference type="NCBIfam" id="TIGR02251">
    <property type="entry name" value="HIF-SF_euk"/>
    <property type="match status" value="1"/>
</dbReference>
<evidence type="ECO:0000259" key="7">
    <source>
        <dbReference type="PROSITE" id="PS50969"/>
    </source>
</evidence>
<dbReference type="PROSITE" id="PS00518">
    <property type="entry name" value="ZF_RING_1"/>
    <property type="match status" value="1"/>
</dbReference>
<dbReference type="Pfam" id="PF03031">
    <property type="entry name" value="NIF"/>
    <property type="match status" value="1"/>
</dbReference>
<dbReference type="InterPro" id="IPR001841">
    <property type="entry name" value="Znf_RING"/>
</dbReference>
<dbReference type="SMART" id="SM00184">
    <property type="entry name" value="RING"/>
    <property type="match status" value="1"/>
</dbReference>
<dbReference type="InterPro" id="IPR011948">
    <property type="entry name" value="Dullard_phosphatase"/>
</dbReference>
<keyword evidence="9" id="KW-1185">Reference proteome</keyword>
<dbReference type="PROSITE" id="PS50089">
    <property type="entry name" value="ZF_RING_2"/>
    <property type="match status" value="1"/>
</dbReference>
<name>A0AAD5T6Y7_9FUNG</name>
<protein>
    <submittedName>
        <fullName evidence="8">Nuclear envelope morphology protein 1</fullName>
    </submittedName>
</protein>
<keyword evidence="1" id="KW-0479">Metal-binding</keyword>
<dbReference type="GO" id="GO:0008270">
    <property type="term" value="F:zinc ion binding"/>
    <property type="evidence" value="ECO:0007669"/>
    <property type="project" value="UniProtKB-KW"/>
</dbReference>
<comment type="caution">
    <text evidence="8">The sequence shown here is derived from an EMBL/GenBank/DDBJ whole genome shotgun (WGS) entry which is preliminary data.</text>
</comment>
<evidence type="ECO:0000256" key="3">
    <source>
        <dbReference type="ARBA" id="ARBA00022833"/>
    </source>
</evidence>
<dbReference type="GO" id="GO:0016791">
    <property type="term" value="F:phosphatase activity"/>
    <property type="evidence" value="ECO:0007669"/>
    <property type="project" value="InterPro"/>
</dbReference>
<evidence type="ECO:0000313" key="9">
    <source>
        <dbReference type="Proteomes" id="UP001211907"/>
    </source>
</evidence>
<evidence type="ECO:0000256" key="1">
    <source>
        <dbReference type="ARBA" id="ARBA00022723"/>
    </source>
</evidence>
<evidence type="ECO:0000259" key="6">
    <source>
        <dbReference type="PROSITE" id="PS50089"/>
    </source>
</evidence>
<dbReference type="Pfam" id="PF13923">
    <property type="entry name" value="zf-C3HC4_2"/>
    <property type="match status" value="1"/>
</dbReference>
<keyword evidence="3" id="KW-0862">Zinc</keyword>
<evidence type="ECO:0000256" key="5">
    <source>
        <dbReference type="SAM" id="MobiDB-lite"/>
    </source>
</evidence>
<dbReference type="PANTHER" id="PTHR12210">
    <property type="entry name" value="DULLARD PROTEIN PHOSPHATASE"/>
    <property type="match status" value="1"/>
</dbReference>
<evidence type="ECO:0000313" key="8">
    <source>
        <dbReference type="EMBL" id="KAJ3134887.1"/>
    </source>
</evidence>
<dbReference type="InterPro" id="IPR013083">
    <property type="entry name" value="Znf_RING/FYVE/PHD"/>
</dbReference>
<dbReference type="InterPro" id="IPR036412">
    <property type="entry name" value="HAD-like_sf"/>
</dbReference>
<dbReference type="InterPro" id="IPR050365">
    <property type="entry name" value="TIM50"/>
</dbReference>
<evidence type="ECO:0000256" key="4">
    <source>
        <dbReference type="PROSITE-ProRule" id="PRU00175"/>
    </source>
</evidence>
<feature type="domain" description="RING-type" evidence="6">
    <location>
        <begin position="26"/>
        <end position="66"/>
    </location>
</feature>
<organism evidence="8 9">
    <name type="scientific">Physocladia obscura</name>
    <dbReference type="NCBI Taxonomy" id="109957"/>
    <lineage>
        <taxon>Eukaryota</taxon>
        <taxon>Fungi</taxon>
        <taxon>Fungi incertae sedis</taxon>
        <taxon>Chytridiomycota</taxon>
        <taxon>Chytridiomycota incertae sedis</taxon>
        <taxon>Chytridiomycetes</taxon>
        <taxon>Chytridiales</taxon>
        <taxon>Chytriomycetaceae</taxon>
        <taxon>Physocladia</taxon>
    </lineage>
</organism>
<gene>
    <name evidence="8" type="primary">NEM1_1</name>
    <name evidence="8" type="ORF">HK100_003186</name>
</gene>
<dbReference type="SUPFAM" id="SSF57850">
    <property type="entry name" value="RING/U-box"/>
    <property type="match status" value="1"/>
</dbReference>
<dbReference type="Gene3D" id="3.30.40.10">
    <property type="entry name" value="Zinc/RING finger domain, C3HC4 (zinc finger)"/>
    <property type="match status" value="1"/>
</dbReference>
<dbReference type="InterPro" id="IPR017907">
    <property type="entry name" value="Znf_RING_CS"/>
</dbReference>
<dbReference type="PROSITE" id="PS50969">
    <property type="entry name" value="FCP1"/>
    <property type="match status" value="1"/>
</dbReference>
<dbReference type="Proteomes" id="UP001211907">
    <property type="component" value="Unassembled WGS sequence"/>
</dbReference>
<dbReference type="InterPro" id="IPR004274">
    <property type="entry name" value="FCP1_dom"/>
</dbReference>
<feature type="domain" description="FCP1 homology" evidence="7">
    <location>
        <begin position="527"/>
        <end position="661"/>
    </location>
</feature>
<feature type="region of interest" description="Disordered" evidence="5">
    <location>
        <begin position="422"/>
        <end position="472"/>
    </location>
</feature>
<dbReference type="Gene3D" id="3.40.50.1000">
    <property type="entry name" value="HAD superfamily/HAD-like"/>
    <property type="match status" value="1"/>
</dbReference>
<proteinExistence type="predicted"/>
<feature type="compositionally biased region" description="Low complexity" evidence="5">
    <location>
        <begin position="422"/>
        <end position="452"/>
    </location>
</feature>
<dbReference type="SUPFAM" id="SSF56784">
    <property type="entry name" value="HAD-like"/>
    <property type="match status" value="1"/>
</dbReference>
<keyword evidence="2 4" id="KW-0863">Zinc-finger</keyword>
<reference evidence="8" key="1">
    <citation type="submission" date="2020-05" db="EMBL/GenBank/DDBJ databases">
        <title>Phylogenomic resolution of chytrid fungi.</title>
        <authorList>
            <person name="Stajich J.E."/>
            <person name="Amses K."/>
            <person name="Simmons R."/>
            <person name="Seto K."/>
            <person name="Myers J."/>
            <person name="Bonds A."/>
            <person name="Quandt C.A."/>
            <person name="Barry K."/>
            <person name="Liu P."/>
            <person name="Grigoriev I."/>
            <person name="Longcore J.E."/>
            <person name="James T.Y."/>
        </authorList>
    </citation>
    <scope>NUCLEOTIDE SEQUENCE</scope>
    <source>
        <strain evidence="8">JEL0513</strain>
    </source>
</reference>
<dbReference type="SMART" id="SM00577">
    <property type="entry name" value="CPDc"/>
    <property type="match status" value="1"/>
</dbReference>